<dbReference type="Pfam" id="PF00756">
    <property type="entry name" value="Esterase"/>
    <property type="match status" value="1"/>
</dbReference>
<accession>A0A8J2XPG4</accession>
<dbReference type="PANTHER" id="PTHR48098">
    <property type="entry name" value="ENTEROCHELIN ESTERASE-RELATED"/>
    <property type="match status" value="1"/>
</dbReference>
<proteinExistence type="predicted"/>
<dbReference type="PANTHER" id="PTHR48098:SF6">
    <property type="entry name" value="FERRI-BACILLIBACTIN ESTERASE BESA"/>
    <property type="match status" value="1"/>
</dbReference>
<evidence type="ECO:0008006" key="3">
    <source>
        <dbReference type="Google" id="ProtNLM"/>
    </source>
</evidence>
<name>A0A8J2XPG4_9GAMM</name>
<dbReference type="Proteomes" id="UP000619743">
    <property type="component" value="Unassembled WGS sequence"/>
</dbReference>
<dbReference type="Gene3D" id="3.40.50.1820">
    <property type="entry name" value="alpha/beta hydrolase"/>
    <property type="match status" value="1"/>
</dbReference>
<reference evidence="2" key="1">
    <citation type="journal article" date="2019" name="Int. J. Syst. Evol. Microbiol.">
        <title>The Global Catalogue of Microorganisms (GCM) 10K type strain sequencing project: providing services to taxonomists for standard genome sequencing and annotation.</title>
        <authorList>
            <consortium name="The Broad Institute Genomics Platform"/>
            <consortium name="The Broad Institute Genome Sequencing Center for Infectious Disease"/>
            <person name="Wu L."/>
            <person name="Ma J."/>
        </authorList>
    </citation>
    <scope>NUCLEOTIDE SEQUENCE [LARGE SCALE GENOMIC DNA]</scope>
    <source>
        <strain evidence="2">CGMCC 1.10130</strain>
    </source>
</reference>
<comment type="caution">
    <text evidence="1">The sequence shown here is derived from an EMBL/GenBank/DDBJ whole genome shotgun (WGS) entry which is preliminary data.</text>
</comment>
<keyword evidence="2" id="KW-1185">Reference proteome</keyword>
<dbReference type="EMBL" id="BMDX01000007">
    <property type="protein sequence ID" value="GGA76666.1"/>
    <property type="molecule type" value="Genomic_DNA"/>
</dbReference>
<dbReference type="InterPro" id="IPR050583">
    <property type="entry name" value="Mycobacterial_A85_antigen"/>
</dbReference>
<gene>
    <name evidence="1" type="ORF">GCM10011369_18200</name>
</gene>
<dbReference type="InterPro" id="IPR000801">
    <property type="entry name" value="Esterase-like"/>
</dbReference>
<evidence type="ECO:0000313" key="2">
    <source>
        <dbReference type="Proteomes" id="UP000619743"/>
    </source>
</evidence>
<dbReference type="OrthoDB" id="6381520at2"/>
<dbReference type="RefSeq" id="WP_087506930.1">
    <property type="nucleotide sequence ID" value="NZ_BMDX01000007.1"/>
</dbReference>
<sequence>MNGQNLVSHIKALLPPFTIFMLVLITSTKVNANNDYPLYQLGNVHIRTMTTELTSNGDYELHIRLPAGYHQNTTKHYPVVYYLDAYWHTPLINSVIGGLVYDGKMPDVIAVGIGYPGPNANYNQLRERDYIPAADADANTGAKAFLSFIEQQLIPYIEDNFRADPTRRALVGNSYGGLFALYSLLHKPDLFQMHIAATPAWYVNDRRLLMEESKLYRNGGGVFVESTKQALNSRFYMAVGGAETVAHVMESKLLAEVLATRNYPDFVYRFDVIEGEAHGGVTPAAYNRGFRHMFNNTNQ</sequence>
<dbReference type="SUPFAM" id="SSF53474">
    <property type="entry name" value="alpha/beta-Hydrolases"/>
    <property type="match status" value="1"/>
</dbReference>
<dbReference type="InterPro" id="IPR029058">
    <property type="entry name" value="AB_hydrolase_fold"/>
</dbReference>
<dbReference type="AlphaFoldDB" id="A0A8J2XPG4"/>
<organism evidence="1 2">
    <name type="scientific">Neiella marina</name>
    <dbReference type="NCBI Taxonomy" id="508461"/>
    <lineage>
        <taxon>Bacteria</taxon>
        <taxon>Pseudomonadati</taxon>
        <taxon>Pseudomonadota</taxon>
        <taxon>Gammaproteobacteria</taxon>
        <taxon>Alteromonadales</taxon>
        <taxon>Echinimonadaceae</taxon>
        <taxon>Neiella</taxon>
    </lineage>
</organism>
<evidence type="ECO:0000313" key="1">
    <source>
        <dbReference type="EMBL" id="GGA76666.1"/>
    </source>
</evidence>
<protein>
    <recommendedName>
        <fullName evidence="3">Alpha/beta hydrolase</fullName>
    </recommendedName>
</protein>